<sequence length="173" mass="19906">MERELEYERDTTVEKLYYPAYNLLLYTSFPATEGYVVAPVTLLEHNNDSIDFTVGYVVEVNKGPVFFVEMKAPANLQFGSKREEADVQMRRHFIQLLQECQFGELHGISVFGTKIAYYVGDKKTKAVAPLRGEFTNPPLDWWDNDILEMNGANKLRQVFADIKRNCNLVKNAK</sequence>
<organism evidence="1">
    <name type="scientific">Arcella intermedia</name>
    <dbReference type="NCBI Taxonomy" id="1963864"/>
    <lineage>
        <taxon>Eukaryota</taxon>
        <taxon>Amoebozoa</taxon>
        <taxon>Tubulinea</taxon>
        <taxon>Elardia</taxon>
        <taxon>Arcellinida</taxon>
        <taxon>Sphaerothecina</taxon>
        <taxon>Arcellidae</taxon>
        <taxon>Arcella</taxon>
    </lineage>
</organism>
<proteinExistence type="predicted"/>
<protein>
    <submittedName>
        <fullName evidence="1">Uncharacterized protein</fullName>
    </submittedName>
</protein>
<reference evidence="1" key="1">
    <citation type="journal article" date="2020" name="J. Eukaryot. Microbiol.">
        <title>De novo Sequencing, Assembly and Annotation of the Transcriptome for the Free-Living Testate Amoeba Arcella intermedia.</title>
        <authorList>
            <person name="Ribeiro G.M."/>
            <person name="Porfirio-Sousa A.L."/>
            <person name="Maurer-Alcala X.X."/>
            <person name="Katz L.A."/>
            <person name="Lahr D.J.G."/>
        </authorList>
    </citation>
    <scope>NUCLEOTIDE SEQUENCE</scope>
</reference>
<evidence type="ECO:0000313" key="1">
    <source>
        <dbReference type="EMBL" id="NDV37814.1"/>
    </source>
</evidence>
<dbReference type="AlphaFoldDB" id="A0A6B2LLD0"/>
<name>A0A6B2LLD0_9EUKA</name>
<dbReference type="EMBL" id="GIBP01008845">
    <property type="protein sequence ID" value="NDV37814.1"/>
    <property type="molecule type" value="Transcribed_RNA"/>
</dbReference>
<accession>A0A6B2LLD0</accession>